<accession>A0ABS0ZAT0</accession>
<sequence>MELNERLVKWLLSGDTGTSSKAIVSQMTGIEAEDSFSDYPRDTSDFGRCYRLMKAVPEFRFRISEMASRSERWAALVACWDELDRLYETDKDACYKKIKEVLATAKDEHVFELGNGMSFSF</sequence>
<evidence type="ECO:0000313" key="1">
    <source>
        <dbReference type="EMBL" id="MBJ7550765.1"/>
    </source>
</evidence>
<dbReference type="EMBL" id="JAEMUH010000007">
    <property type="protein sequence ID" value="MBJ7550765.1"/>
    <property type="molecule type" value="Genomic_DNA"/>
</dbReference>
<gene>
    <name evidence="1" type="ORF">JHD44_08735</name>
</gene>
<organism evidence="1 2">
    <name type="scientific">Marinomonas ostreistagni</name>
    <dbReference type="NCBI Taxonomy" id="359209"/>
    <lineage>
        <taxon>Bacteria</taxon>
        <taxon>Pseudomonadati</taxon>
        <taxon>Pseudomonadota</taxon>
        <taxon>Gammaproteobacteria</taxon>
        <taxon>Oceanospirillales</taxon>
        <taxon>Oceanospirillaceae</taxon>
        <taxon>Marinomonas</taxon>
    </lineage>
</organism>
<comment type="caution">
    <text evidence="1">The sequence shown here is derived from an EMBL/GenBank/DDBJ whole genome shotgun (WGS) entry which is preliminary data.</text>
</comment>
<reference evidence="1 2" key="1">
    <citation type="submission" date="2020-12" db="EMBL/GenBank/DDBJ databases">
        <title>Comparative genome analysis of fungal antagonists Marinomonas ostreistagni 398 and M. spartinae 468.</title>
        <authorList>
            <person name="Fields J.L."/>
            <person name="Mavrodi O.V."/>
            <person name="Biber P.D."/>
            <person name="Indest K.J."/>
            <person name="Mavrodi D.V."/>
        </authorList>
    </citation>
    <scope>NUCLEOTIDE SEQUENCE [LARGE SCALE GENOMIC DNA]</scope>
    <source>
        <strain evidence="1 2">USM7</strain>
    </source>
</reference>
<proteinExistence type="predicted"/>
<name>A0ABS0ZAT0_9GAMM</name>
<keyword evidence="2" id="KW-1185">Reference proteome</keyword>
<dbReference type="Proteomes" id="UP000598488">
    <property type="component" value="Unassembled WGS sequence"/>
</dbReference>
<protein>
    <submittedName>
        <fullName evidence="1">Uncharacterized protein</fullName>
    </submittedName>
</protein>
<dbReference type="RefSeq" id="WP_199462378.1">
    <property type="nucleotide sequence ID" value="NZ_JAEMUH010000007.1"/>
</dbReference>
<evidence type="ECO:0000313" key="2">
    <source>
        <dbReference type="Proteomes" id="UP000598488"/>
    </source>
</evidence>